<feature type="binding site" evidence="16">
    <location>
        <position position="259"/>
    </location>
    <ligand>
        <name>Ca(2+)</name>
        <dbReference type="ChEBI" id="CHEBI:29108"/>
        <label>2</label>
    </ligand>
</feature>
<evidence type="ECO:0000256" key="7">
    <source>
        <dbReference type="ARBA" id="ARBA00022729"/>
    </source>
</evidence>
<comment type="cofactor">
    <cofactor evidence="16">
        <name>Zn(2+)</name>
        <dbReference type="ChEBI" id="CHEBI:29105"/>
    </cofactor>
    <text evidence="16">Binds 1 zinc ion per subunit.</text>
</comment>
<dbReference type="OrthoDB" id="412680at2759"/>
<dbReference type="Pfam" id="PF00090">
    <property type="entry name" value="TSP_1"/>
    <property type="match status" value="1"/>
</dbReference>
<evidence type="ECO:0000256" key="4">
    <source>
        <dbReference type="ARBA" id="ARBA00022670"/>
    </source>
</evidence>
<feature type="binding site" evidence="16 18">
    <location>
        <position position="382"/>
    </location>
    <ligand>
        <name>Zn(2+)</name>
        <dbReference type="ChEBI" id="CHEBI:29105"/>
        <note>catalytic</note>
    </ligand>
</feature>
<dbReference type="PANTHER" id="PTHR13723:SF41">
    <property type="entry name" value="A DISINTEGRIN AND METALLOPROTEINASE WITH THROMBOSPONDIN MOTIFS 8"/>
    <property type="match status" value="1"/>
</dbReference>
<feature type="disulfide bond" evidence="17">
    <location>
        <begin position="480"/>
        <end position="502"/>
    </location>
</feature>
<keyword evidence="16" id="KW-0106">Calcium</keyword>
<evidence type="ECO:0000256" key="2">
    <source>
        <dbReference type="ARBA" id="ARBA00022525"/>
    </source>
</evidence>
<evidence type="ECO:0000256" key="13">
    <source>
        <dbReference type="ARBA" id="ARBA00023157"/>
    </source>
</evidence>
<dbReference type="PANTHER" id="PTHR13723">
    <property type="entry name" value="ADAMTS A DISINTEGRIN AND METALLOPROTEASE WITH THROMBOSPONDIN MOTIFS PROTEASE"/>
    <property type="match status" value="1"/>
</dbReference>
<feature type="binding site" evidence="16">
    <location>
        <position position="259"/>
    </location>
    <ligand>
        <name>Ca(2+)</name>
        <dbReference type="ChEBI" id="CHEBI:29108"/>
        <label>1</label>
    </ligand>
</feature>
<feature type="disulfide bond" evidence="17">
    <location>
        <begin position="554"/>
        <end position="591"/>
    </location>
</feature>
<dbReference type="PRINTS" id="PR01857">
    <property type="entry name" value="ADAMTSFAMILY"/>
</dbReference>
<keyword evidence="3" id="KW-0272">Extracellular matrix</keyword>
<dbReference type="CDD" id="cd04273">
    <property type="entry name" value="ZnMc_ADAMTS_like"/>
    <property type="match status" value="1"/>
</dbReference>
<feature type="binding site" evidence="16">
    <location>
        <position position="444"/>
    </location>
    <ligand>
        <name>Ca(2+)</name>
        <dbReference type="ChEBI" id="CHEBI:29108"/>
        <label>2</label>
    </ligand>
</feature>
<feature type="disulfide bond" evidence="17">
    <location>
        <begin position="398"/>
        <end position="425"/>
    </location>
</feature>
<evidence type="ECO:0000256" key="14">
    <source>
        <dbReference type="ARBA" id="ARBA00023180"/>
    </source>
</evidence>
<dbReference type="GO" id="GO:0004222">
    <property type="term" value="F:metalloendopeptidase activity"/>
    <property type="evidence" value="ECO:0007669"/>
    <property type="project" value="InterPro"/>
</dbReference>
<dbReference type="Pfam" id="PF01421">
    <property type="entry name" value="Reprolysin"/>
    <property type="match status" value="1"/>
</dbReference>
<dbReference type="Gene3D" id="3.40.1620.60">
    <property type="match status" value="1"/>
</dbReference>
<dbReference type="InterPro" id="IPR050439">
    <property type="entry name" value="ADAMTS_ADAMTS-like"/>
</dbReference>
<gene>
    <name evidence="21" type="ORF">GDO86_012898</name>
</gene>
<keyword evidence="13 17" id="KW-1015">Disulfide bond</keyword>
<feature type="signal peptide" evidence="19">
    <location>
        <begin position="1"/>
        <end position="22"/>
    </location>
</feature>
<keyword evidence="14" id="KW-0325">Glycoprotein</keyword>
<evidence type="ECO:0000256" key="18">
    <source>
        <dbReference type="PROSITE-ProRule" id="PRU00276"/>
    </source>
</evidence>
<feature type="disulfide bond" evidence="17">
    <location>
        <begin position="517"/>
        <end position="528"/>
    </location>
</feature>
<feature type="disulfide bond" evidence="17">
    <location>
        <begin position="558"/>
        <end position="596"/>
    </location>
</feature>
<dbReference type="Gene3D" id="3.40.390.10">
    <property type="entry name" value="Collagenase (Catalytic Domain)"/>
    <property type="match status" value="1"/>
</dbReference>
<keyword evidence="6 16" id="KW-0479">Metal-binding</keyword>
<evidence type="ECO:0000256" key="5">
    <source>
        <dbReference type="ARBA" id="ARBA00022685"/>
    </source>
</evidence>
<dbReference type="InterPro" id="IPR041645">
    <property type="entry name" value="ADAMTS_CR_2"/>
</dbReference>
<protein>
    <recommendedName>
        <fullName evidence="20">Peptidase M12B domain-containing protein</fullName>
    </recommendedName>
</protein>
<dbReference type="InterPro" id="IPR006586">
    <property type="entry name" value="ADAM_Cys-rich"/>
</dbReference>
<comment type="caution">
    <text evidence="18">Lacks conserved residue(s) required for the propagation of feature annotation.</text>
</comment>
<dbReference type="PROSITE" id="PS50215">
    <property type="entry name" value="ADAM_MEPRO"/>
    <property type="match status" value="1"/>
</dbReference>
<feature type="active site" evidence="15 18">
    <location>
        <position position="383"/>
    </location>
</feature>
<dbReference type="InterPro" id="IPR045371">
    <property type="entry name" value="ADAMTS_CR_3"/>
</dbReference>
<sequence>MGCTCCLTFAFLILFYSVANYAAPKGEMTVPKINKGPGGRMTLQFKALGKVLEFNLFPDDAFLGPGMQIKFVGRIGEIKASKDRIRNCFYSSLEPLSAFSLCKGVRGAFMYESNRYVIQPIGQFKYQEKLGQHIVFLAMNGGMTTWDAKPEKPNQYINNHDWTVKDHTSKDSFSKINGYNIWKQQDLLTKNTLKKYFKLLPLEKGNMVKQETIENANTLILEEITKPQTVNKTFSTCKTEALCPPPRRRRFVSEDWFIEILLVADNTMVQFYGEDLEIHLLTLMSIAAQIYKHPKSENSVTLVVVKILLIEDKSSGPDISDNGGLTLRNFCSWHRNLTPQDICGHKSCETLGVADSGTVCDSSKSCSVIEDNGLQAAYTLAHELGHVLSIPHDNSKNCENFEGLEKFHMMAPRLQLNKTMPWSACSAMHLTEFLDSGHGDCLLDAPSKVLDLPEDLPGISAQYDLDSQCRHLFGKEFSHCPSIMEKDVCSQLWCKLNEKNECHTKNGSLHWADGTACGEKHVCWDGVCLEEEKVLGTKVPVDGNWGSWGEWGECSRSCGGGVRFSYRECNDPAPLSAGKYCKGQRAIYESCNTDDCPLQVQSFREQQCMKYNNYNYTDSKGNLLQWVPKYSGVSQRDRCKLVCQALTSNEFKVFQSKVVDGTLCEPDSLKVCVQGQCISAGCDHIIGSSKKLDKCGVCGGDGTSCRKISDSFNKSKYGYTDIVCIPAGATNIDIKKRSQHSNIYDGNYLAIKKADGTYLLNGDFAVSYMEQDLHLQGIVLKYSGSLTTLERIKSFHPLPEALTIQLLSVLIDTIPSKVKYSFFVPKTVPYSKEKSRLSYNLLRPLITSQWILGDWLPCSKSCGFGWQRRTVECQDVEGGSSDQCSQELQPEDVRPCGDLPCPIWRVGNWLPCSQSCGAGIRSQRVFCVDYTGKETDNKKCDPRKRPLEAVSSCMLVEC</sequence>
<dbReference type="InterPro" id="IPR024079">
    <property type="entry name" value="MetalloPept_cat_dom_sf"/>
</dbReference>
<dbReference type="GO" id="GO:0030198">
    <property type="term" value="P:extracellular matrix organization"/>
    <property type="evidence" value="ECO:0007669"/>
    <property type="project" value="InterPro"/>
</dbReference>
<dbReference type="Gene3D" id="2.60.120.830">
    <property type="match status" value="1"/>
</dbReference>
<feature type="binding site" evidence="16">
    <location>
        <position position="444"/>
    </location>
    <ligand>
        <name>Ca(2+)</name>
        <dbReference type="ChEBI" id="CHEBI:29108"/>
        <label>1</label>
    </ligand>
</feature>
<feature type="disulfide bond" evidence="17">
    <location>
        <begin position="489"/>
        <end position="523"/>
    </location>
</feature>
<feature type="disulfide bond" evidence="17">
    <location>
        <begin position="331"/>
        <end position="366"/>
    </location>
</feature>
<feature type="disulfide bond" evidence="17">
    <location>
        <begin position="343"/>
        <end position="348"/>
    </location>
</feature>
<keyword evidence="9" id="KW-0378">Hydrolase</keyword>
<keyword evidence="4" id="KW-0645">Protease</keyword>
<keyword evidence="8" id="KW-0677">Repeat</keyword>
<dbReference type="Pfam" id="PF17771">
    <property type="entry name" value="ADAMTS_CR_2"/>
    <property type="match status" value="1"/>
</dbReference>
<evidence type="ECO:0000256" key="9">
    <source>
        <dbReference type="ARBA" id="ARBA00022801"/>
    </source>
</evidence>
<keyword evidence="12" id="KW-0865">Zymogen</keyword>
<evidence type="ECO:0000256" key="1">
    <source>
        <dbReference type="ARBA" id="ARBA00004498"/>
    </source>
</evidence>
<dbReference type="Proteomes" id="UP000812440">
    <property type="component" value="Chromosome 7"/>
</dbReference>
<evidence type="ECO:0000313" key="22">
    <source>
        <dbReference type="Proteomes" id="UP000812440"/>
    </source>
</evidence>
<evidence type="ECO:0000256" key="3">
    <source>
        <dbReference type="ARBA" id="ARBA00022530"/>
    </source>
</evidence>
<dbReference type="GO" id="GO:0031012">
    <property type="term" value="C:extracellular matrix"/>
    <property type="evidence" value="ECO:0007669"/>
    <property type="project" value="TreeGrafter"/>
</dbReference>
<comment type="subcellular location">
    <subcellularLocation>
        <location evidence="1">Secreted</location>
        <location evidence="1">Extracellular space</location>
        <location evidence="1">Extracellular matrix</location>
    </subcellularLocation>
</comment>
<dbReference type="InterPro" id="IPR013273">
    <property type="entry name" value="ADAMTS/ADAMTS-like"/>
</dbReference>
<evidence type="ECO:0000256" key="11">
    <source>
        <dbReference type="ARBA" id="ARBA00023049"/>
    </source>
</evidence>
<reference evidence="21" key="1">
    <citation type="thesis" date="2020" institute="ProQuest LLC" country="789 East Eisenhower Parkway, Ann Arbor, MI, USA">
        <title>Comparative Genomics and Chromosome Evolution.</title>
        <authorList>
            <person name="Mudd A.B."/>
        </authorList>
    </citation>
    <scope>NUCLEOTIDE SEQUENCE</scope>
    <source>
        <strain evidence="21">Female2</strain>
        <tissue evidence="21">Blood</tissue>
    </source>
</reference>
<dbReference type="InterPro" id="IPR036383">
    <property type="entry name" value="TSP1_rpt_sf"/>
</dbReference>
<dbReference type="SUPFAM" id="SSF55486">
    <property type="entry name" value="Metalloproteases ('zincins'), catalytic domain"/>
    <property type="match status" value="1"/>
</dbReference>
<feature type="chain" id="PRO_5035756688" description="Peptidase M12B domain-containing protein" evidence="19">
    <location>
        <begin position="23"/>
        <end position="958"/>
    </location>
</feature>
<dbReference type="Pfam" id="PF19236">
    <property type="entry name" value="ADAMTS_CR_3"/>
    <property type="match status" value="1"/>
</dbReference>
<dbReference type="EMBL" id="JAACNH010000008">
    <property type="protein sequence ID" value="KAG8434719.1"/>
    <property type="molecule type" value="Genomic_DNA"/>
</dbReference>
<evidence type="ECO:0000256" key="16">
    <source>
        <dbReference type="PIRSR" id="PIRSR613273-2"/>
    </source>
</evidence>
<feature type="binding site" evidence="16 18">
    <location>
        <position position="386"/>
    </location>
    <ligand>
        <name>Zn(2+)</name>
        <dbReference type="ChEBI" id="CHEBI:29105"/>
        <note>catalytic</note>
    </ligand>
</feature>
<dbReference type="SUPFAM" id="SSF82895">
    <property type="entry name" value="TSP-1 type 1 repeat"/>
    <property type="match status" value="3"/>
</dbReference>
<evidence type="ECO:0000256" key="8">
    <source>
        <dbReference type="ARBA" id="ARBA00022737"/>
    </source>
</evidence>
<evidence type="ECO:0000256" key="19">
    <source>
        <dbReference type="SAM" id="SignalP"/>
    </source>
</evidence>
<evidence type="ECO:0000256" key="15">
    <source>
        <dbReference type="PIRSR" id="PIRSR613273-1"/>
    </source>
</evidence>
<feature type="disulfide bond" evidence="17">
    <location>
        <begin position="360"/>
        <end position="441"/>
    </location>
</feature>
<feature type="disulfide bond" evidence="17">
    <location>
        <begin position="569"/>
        <end position="581"/>
    </location>
</feature>
<dbReference type="SMART" id="SM00209">
    <property type="entry name" value="TSP1"/>
    <property type="match status" value="3"/>
</dbReference>
<evidence type="ECO:0000256" key="10">
    <source>
        <dbReference type="ARBA" id="ARBA00022833"/>
    </source>
</evidence>
<dbReference type="PROSITE" id="PS50092">
    <property type="entry name" value="TSP1"/>
    <property type="match status" value="3"/>
</dbReference>
<keyword evidence="2" id="KW-0964">Secreted</keyword>
<keyword evidence="22" id="KW-1185">Reference proteome</keyword>
<dbReference type="AlphaFoldDB" id="A0A8T2IP78"/>
<keyword evidence="5" id="KW-0165">Cleavage on pair of basic residues</keyword>
<name>A0A8T2IP78_9PIPI</name>
<organism evidence="21 22">
    <name type="scientific">Hymenochirus boettgeri</name>
    <name type="common">Congo dwarf clawed frog</name>
    <dbReference type="NCBI Taxonomy" id="247094"/>
    <lineage>
        <taxon>Eukaryota</taxon>
        <taxon>Metazoa</taxon>
        <taxon>Chordata</taxon>
        <taxon>Craniata</taxon>
        <taxon>Vertebrata</taxon>
        <taxon>Euteleostomi</taxon>
        <taxon>Amphibia</taxon>
        <taxon>Batrachia</taxon>
        <taxon>Anura</taxon>
        <taxon>Pipoidea</taxon>
        <taxon>Pipidae</taxon>
        <taxon>Pipinae</taxon>
        <taxon>Hymenochirus</taxon>
    </lineage>
</organism>
<dbReference type="PRINTS" id="PR01861">
    <property type="entry name" value="ADAMTS8"/>
</dbReference>
<feature type="disulfide bond" evidence="17">
    <location>
        <begin position="469"/>
        <end position="494"/>
    </location>
</feature>
<accession>A0A8T2IP78</accession>
<keyword evidence="11" id="KW-0482">Metalloprotease</keyword>
<dbReference type="InterPro" id="IPR010294">
    <property type="entry name" value="ADAMTS_spacer1"/>
</dbReference>
<dbReference type="FunFam" id="2.60.120.830:FF:000001">
    <property type="entry name" value="A disintegrin and metalloproteinase with thrombospondin motifs 1"/>
    <property type="match status" value="1"/>
</dbReference>
<proteinExistence type="predicted"/>
<evidence type="ECO:0000259" key="20">
    <source>
        <dbReference type="PROSITE" id="PS50215"/>
    </source>
</evidence>
<keyword evidence="10 16" id="KW-0862">Zinc</keyword>
<evidence type="ECO:0000313" key="21">
    <source>
        <dbReference type="EMBL" id="KAG8434719.1"/>
    </source>
</evidence>
<dbReference type="Pfam" id="PF19030">
    <property type="entry name" value="TSP1_ADAMTS"/>
    <property type="match status" value="2"/>
</dbReference>
<evidence type="ECO:0000256" key="17">
    <source>
        <dbReference type="PIRSR" id="PIRSR613273-3"/>
    </source>
</evidence>
<dbReference type="SMART" id="SM00608">
    <property type="entry name" value="ACR"/>
    <property type="match status" value="1"/>
</dbReference>
<evidence type="ECO:0000256" key="12">
    <source>
        <dbReference type="ARBA" id="ARBA00023145"/>
    </source>
</evidence>
<dbReference type="Pfam" id="PF05986">
    <property type="entry name" value="ADAMTS_spacer1"/>
    <property type="match status" value="1"/>
</dbReference>
<dbReference type="Gene3D" id="2.20.100.10">
    <property type="entry name" value="Thrombospondin type-1 (TSP1) repeat"/>
    <property type="match status" value="3"/>
</dbReference>
<dbReference type="GO" id="GO:0006508">
    <property type="term" value="P:proteolysis"/>
    <property type="evidence" value="ECO:0007669"/>
    <property type="project" value="UniProtKB-KW"/>
</dbReference>
<dbReference type="InterPro" id="IPR000884">
    <property type="entry name" value="TSP1_rpt"/>
</dbReference>
<feature type="domain" description="Peptidase M12B" evidence="20">
    <location>
        <begin position="256"/>
        <end position="446"/>
    </location>
</feature>
<evidence type="ECO:0000256" key="6">
    <source>
        <dbReference type="ARBA" id="ARBA00022723"/>
    </source>
</evidence>
<keyword evidence="7 19" id="KW-0732">Signal</keyword>
<dbReference type="FunFam" id="2.20.100.10:FF:000005">
    <property type="entry name" value="ADAM metallopeptidase with thrombospondin type 1 motif 9"/>
    <property type="match status" value="1"/>
</dbReference>
<feature type="binding site" evidence="16 18">
    <location>
        <position position="392"/>
    </location>
    <ligand>
        <name>Zn(2+)</name>
        <dbReference type="ChEBI" id="CHEBI:29105"/>
        <note>catalytic</note>
    </ligand>
</feature>
<dbReference type="InterPro" id="IPR001590">
    <property type="entry name" value="Peptidase_M12B"/>
</dbReference>
<dbReference type="GO" id="GO:0008270">
    <property type="term" value="F:zinc ion binding"/>
    <property type="evidence" value="ECO:0007669"/>
    <property type="project" value="InterPro"/>
</dbReference>
<comment type="caution">
    <text evidence="21">The sequence shown here is derived from an EMBL/GenBank/DDBJ whole genome shotgun (WGS) entry which is preliminary data.</text>
</comment>
<dbReference type="FunFam" id="2.20.100.10:FF:000006">
    <property type="entry name" value="A disintegrin and metalloproteinase with thrombospondin motifs 1"/>
    <property type="match status" value="1"/>
</dbReference>
<dbReference type="InterPro" id="IPR013277">
    <property type="entry name" value="Pept_M12B_ADAM-TS8"/>
</dbReference>
<feature type="binding site" evidence="16">
    <location>
        <position position="441"/>
    </location>
    <ligand>
        <name>Ca(2+)</name>
        <dbReference type="ChEBI" id="CHEBI:29108"/>
        <label>1</label>
    </ligand>
</feature>